<comment type="caution">
    <text evidence="1">The sequence shown here is derived from an EMBL/GenBank/DDBJ whole genome shotgun (WGS) entry which is preliminary data.</text>
</comment>
<evidence type="ECO:0000313" key="1">
    <source>
        <dbReference type="EMBL" id="KAH7940920.1"/>
    </source>
</evidence>
<reference evidence="1" key="1">
    <citation type="submission" date="2020-05" db="EMBL/GenBank/DDBJ databases">
        <title>Large-scale comparative analyses of tick genomes elucidate their genetic diversity and vector capacities.</title>
        <authorList>
            <person name="Jia N."/>
            <person name="Wang J."/>
            <person name="Shi W."/>
            <person name="Du L."/>
            <person name="Sun Y."/>
            <person name="Zhan W."/>
            <person name="Jiang J."/>
            <person name="Wang Q."/>
            <person name="Zhang B."/>
            <person name="Ji P."/>
            <person name="Sakyi L.B."/>
            <person name="Cui X."/>
            <person name="Yuan T."/>
            <person name="Jiang B."/>
            <person name="Yang W."/>
            <person name="Lam T.T.-Y."/>
            <person name="Chang Q."/>
            <person name="Ding S."/>
            <person name="Wang X."/>
            <person name="Zhu J."/>
            <person name="Ruan X."/>
            <person name="Zhao L."/>
            <person name="Wei J."/>
            <person name="Que T."/>
            <person name="Du C."/>
            <person name="Cheng J."/>
            <person name="Dai P."/>
            <person name="Han X."/>
            <person name="Huang E."/>
            <person name="Gao Y."/>
            <person name="Liu J."/>
            <person name="Shao H."/>
            <person name="Ye R."/>
            <person name="Li L."/>
            <person name="Wei W."/>
            <person name="Wang X."/>
            <person name="Wang C."/>
            <person name="Yang T."/>
            <person name="Huo Q."/>
            <person name="Li W."/>
            <person name="Guo W."/>
            <person name="Chen H."/>
            <person name="Zhou L."/>
            <person name="Ni X."/>
            <person name="Tian J."/>
            <person name="Zhou Y."/>
            <person name="Sheng Y."/>
            <person name="Liu T."/>
            <person name="Pan Y."/>
            <person name="Xia L."/>
            <person name="Li J."/>
            <person name="Zhao F."/>
            <person name="Cao W."/>
        </authorList>
    </citation>
    <scope>NUCLEOTIDE SEQUENCE</scope>
    <source>
        <strain evidence="1">Dsil-2018</strain>
    </source>
</reference>
<proteinExistence type="predicted"/>
<accession>A0ACB8CDT6</accession>
<dbReference type="Proteomes" id="UP000821865">
    <property type="component" value="Chromosome 7"/>
</dbReference>
<sequence length="575" mass="63286">MKIYASFQTHFRPSYGATTKASKPVSARKEIIKASRMPLLPAKRDQSSNSHPRRTEHRQNRTRGNCAGDSRSSRTRTTQCDGDTICPNLKQNIMVVSSPLPENVHGYLKIQEHHHRRTDVRGILLPDCTGRHVQGVIRNIPLHHTQETLTRSVVNPRNPLALAAKRIKETGTVIVVFEGYKVPNHVMYGCAWVECSLYRKQIAICQACGKLGHRADVCPAPESRLAGAAALQTPELITFAKRSLARCAARNTPRPARNARTDTRYVVRKRRIENKQAAIAAKKIRDNTTSLLRHNGADAAQLPDGQREHRGRSRSRGSSGSRSASRGRRSRSRTPGSRDRSTSGVRFAPPAGANSWAQRVKATTGCQASATAGTLPRNRGPLRDQSQVSLQARPENNVHKDILERIKALEHENAQLRRTMTELANENRLLKTQTSKPSAQTQDTHMDTSPSPTPPSVAESETASQTPPAGTPATKKRKAKTTEGQLQFDVESLKKGHDRLVEAVDGLTSRVEVMEKGFGARIEALERTVFTHSTAPVNPPAYPMVRRNSATSDIVTPKTAVKSATKVESKNGEGK</sequence>
<gene>
    <name evidence="1" type="ORF">HPB49_008068</name>
</gene>
<keyword evidence="2" id="KW-1185">Reference proteome</keyword>
<name>A0ACB8CDT6_DERSI</name>
<organism evidence="1 2">
    <name type="scientific">Dermacentor silvarum</name>
    <name type="common">Tick</name>
    <dbReference type="NCBI Taxonomy" id="543639"/>
    <lineage>
        <taxon>Eukaryota</taxon>
        <taxon>Metazoa</taxon>
        <taxon>Ecdysozoa</taxon>
        <taxon>Arthropoda</taxon>
        <taxon>Chelicerata</taxon>
        <taxon>Arachnida</taxon>
        <taxon>Acari</taxon>
        <taxon>Parasitiformes</taxon>
        <taxon>Ixodida</taxon>
        <taxon>Ixodoidea</taxon>
        <taxon>Ixodidae</taxon>
        <taxon>Rhipicephalinae</taxon>
        <taxon>Dermacentor</taxon>
    </lineage>
</organism>
<dbReference type="EMBL" id="CM023476">
    <property type="protein sequence ID" value="KAH7940920.1"/>
    <property type="molecule type" value="Genomic_DNA"/>
</dbReference>
<evidence type="ECO:0000313" key="2">
    <source>
        <dbReference type="Proteomes" id="UP000821865"/>
    </source>
</evidence>
<protein>
    <submittedName>
        <fullName evidence="1">Uncharacterized protein</fullName>
    </submittedName>
</protein>